<accession>A0AAN7SYQ7</accession>
<dbReference type="AlphaFoldDB" id="A0AAN7SYQ7"/>
<evidence type="ECO:0000313" key="3">
    <source>
        <dbReference type="Proteomes" id="UP001309876"/>
    </source>
</evidence>
<protein>
    <recommendedName>
        <fullName evidence="4">Gb</fullName>
    </recommendedName>
</protein>
<evidence type="ECO:0000313" key="2">
    <source>
        <dbReference type="EMBL" id="KAK5085221.1"/>
    </source>
</evidence>
<proteinExistence type="predicted"/>
<sequence length="220" mass="24246">MATPNQPAKGQMAAPNAPGPSTEPTFDQKVYMTQSFQSFLHNASITMLVAAPILISIPPRKLDLYTFALSGAFVASANRICKERTGAGLLHQLPGAKLPSYAQQYPSQSNAAPHPKRLLDDTAEQDDVRQSFDKHSLTTGARPPPPSIKAAAKDDWKRKRLAEEQEKLDQGEGYGGMIVDQIWDVWNQAEKQAENVKEIDQAVIEGKGKIVRAKEQEQQR</sequence>
<dbReference type="EMBL" id="JAVRRJ010000004">
    <property type="protein sequence ID" value="KAK5085221.1"/>
    <property type="molecule type" value="Genomic_DNA"/>
</dbReference>
<organism evidence="2 3">
    <name type="scientific">Lithohypha guttulata</name>
    <dbReference type="NCBI Taxonomy" id="1690604"/>
    <lineage>
        <taxon>Eukaryota</taxon>
        <taxon>Fungi</taxon>
        <taxon>Dikarya</taxon>
        <taxon>Ascomycota</taxon>
        <taxon>Pezizomycotina</taxon>
        <taxon>Eurotiomycetes</taxon>
        <taxon>Chaetothyriomycetidae</taxon>
        <taxon>Chaetothyriales</taxon>
        <taxon>Trichomeriaceae</taxon>
        <taxon>Lithohypha</taxon>
    </lineage>
</organism>
<comment type="caution">
    <text evidence="2">The sequence shown here is derived from an EMBL/GenBank/DDBJ whole genome shotgun (WGS) entry which is preliminary data.</text>
</comment>
<evidence type="ECO:0000256" key="1">
    <source>
        <dbReference type="SAM" id="MobiDB-lite"/>
    </source>
</evidence>
<evidence type="ECO:0008006" key="4">
    <source>
        <dbReference type="Google" id="ProtNLM"/>
    </source>
</evidence>
<reference evidence="2 3" key="1">
    <citation type="submission" date="2023-08" db="EMBL/GenBank/DDBJ databases">
        <title>Black Yeasts Isolated from many extreme environments.</title>
        <authorList>
            <person name="Coleine C."/>
            <person name="Stajich J.E."/>
            <person name="Selbmann L."/>
        </authorList>
    </citation>
    <scope>NUCLEOTIDE SEQUENCE [LARGE SCALE GENOMIC DNA]</scope>
    <source>
        <strain evidence="2 3">CCFEE 5910</strain>
    </source>
</reference>
<keyword evidence="3" id="KW-1185">Reference proteome</keyword>
<feature type="region of interest" description="Disordered" evidence="1">
    <location>
        <begin position="1"/>
        <end position="26"/>
    </location>
</feature>
<gene>
    <name evidence="2" type="ORF">LTR05_004501</name>
</gene>
<name>A0AAN7SYQ7_9EURO</name>
<dbReference type="Proteomes" id="UP001309876">
    <property type="component" value="Unassembled WGS sequence"/>
</dbReference>
<feature type="region of interest" description="Disordered" evidence="1">
    <location>
        <begin position="134"/>
        <end position="158"/>
    </location>
</feature>